<name>A0ABQ6ID96_9MICO</name>
<keyword evidence="2" id="KW-1185">Reference proteome</keyword>
<evidence type="ECO:0000313" key="1">
    <source>
        <dbReference type="EMBL" id="GMA35674.1"/>
    </source>
</evidence>
<dbReference type="EMBL" id="BSUN01000001">
    <property type="protein sequence ID" value="GMA35674.1"/>
    <property type="molecule type" value="Genomic_DNA"/>
</dbReference>
<accession>A0ABQ6ID96</accession>
<dbReference type="Proteomes" id="UP001157125">
    <property type="component" value="Unassembled WGS sequence"/>
</dbReference>
<reference evidence="2" key="1">
    <citation type="journal article" date="2019" name="Int. J. Syst. Evol. Microbiol.">
        <title>The Global Catalogue of Microorganisms (GCM) 10K type strain sequencing project: providing services to taxonomists for standard genome sequencing and annotation.</title>
        <authorList>
            <consortium name="The Broad Institute Genomics Platform"/>
            <consortium name="The Broad Institute Genome Sequencing Center for Infectious Disease"/>
            <person name="Wu L."/>
            <person name="Ma J."/>
        </authorList>
    </citation>
    <scope>NUCLEOTIDE SEQUENCE [LARGE SCALE GENOMIC DNA]</scope>
    <source>
        <strain evidence="2">NBRC 112299</strain>
    </source>
</reference>
<evidence type="ECO:0000313" key="2">
    <source>
        <dbReference type="Proteomes" id="UP001157125"/>
    </source>
</evidence>
<organism evidence="1 2">
    <name type="scientific">Demequina litorisediminis</name>
    <dbReference type="NCBI Taxonomy" id="1849022"/>
    <lineage>
        <taxon>Bacteria</taxon>
        <taxon>Bacillati</taxon>
        <taxon>Actinomycetota</taxon>
        <taxon>Actinomycetes</taxon>
        <taxon>Micrococcales</taxon>
        <taxon>Demequinaceae</taxon>
        <taxon>Demequina</taxon>
    </lineage>
</organism>
<sequence length="130" mass="13749">MGADGNTNSQIDVNLGSVNVAAIATNLGNAGASFEVLTPTAVTGAMAFTNGTTDVSVTLGAAGTYNTVSDVATALNADADFANTFAASVNADNEPGGDVQDRRHRHRWYRCYRCCGRYRCGHGHRDHRWP</sequence>
<comment type="caution">
    <text evidence="1">The sequence shown here is derived from an EMBL/GenBank/DDBJ whole genome shotgun (WGS) entry which is preliminary data.</text>
</comment>
<protein>
    <submittedName>
        <fullName evidence="1">Uncharacterized protein</fullName>
    </submittedName>
</protein>
<proteinExistence type="predicted"/>
<gene>
    <name evidence="1" type="ORF">GCM10025876_18780</name>
</gene>